<sequence>MVDPTADPGALDDADLGVVDALRELKHEVDLLRGRLAALEGMQANLSDAVYRRVHEDYARRLADLDTRIAPLRAQARLAYAGLRDRIEAIQHAYASIQLDRQEVELRHQLGEYDAATHAERLGTIDAALRERSIAQDRAEALRARFLDVFESEADLEAAPPPVAAAPVPEVPRDAPARAALSLIEEPALDDELAALALDASMLAQIPEPVAASVPAEPAPVPRADTAPAHIDVAVTQILQVLDMPDLPTIPPAPPAATPASAAHAAPAAPSRPVEARPGPAAAVTSIGIATPTPPPVPTGAGGPPAAAVTSGSTMFLRTARLVPQNVEAGRAAIPLPPKPVTLGGDAASDIRVGGPGVEAQHARIEANNQGYVLTDLDSKHGTRVNAEPIRERLLRHEDVIQIGAARYVFREG</sequence>
<dbReference type="PROSITE" id="PS50006">
    <property type="entry name" value="FHA_DOMAIN"/>
    <property type="match status" value="1"/>
</dbReference>
<dbReference type="Gene3D" id="2.60.200.20">
    <property type="match status" value="1"/>
</dbReference>
<feature type="domain" description="FHA" evidence="2">
    <location>
        <begin position="341"/>
        <end position="390"/>
    </location>
</feature>
<reference evidence="3 4" key="1">
    <citation type="submission" date="2017-08" db="EMBL/GenBank/DDBJ databases">
        <title>Infants hospitalized years apart are colonized by the same room-sourced microbial strains.</title>
        <authorList>
            <person name="Brooks B."/>
            <person name="Olm M.R."/>
            <person name="Firek B.A."/>
            <person name="Baker R."/>
            <person name="Thomas B.C."/>
            <person name="Morowitz M.J."/>
            <person name="Banfield J.F."/>
        </authorList>
    </citation>
    <scope>NUCLEOTIDE SEQUENCE [LARGE SCALE GENOMIC DNA]</scope>
    <source>
        <strain evidence="3">S2_005_003_R2_42</strain>
    </source>
</reference>
<proteinExistence type="predicted"/>
<dbReference type="SUPFAM" id="SSF49879">
    <property type="entry name" value="SMAD/FHA domain"/>
    <property type="match status" value="1"/>
</dbReference>
<comment type="caution">
    <text evidence="3">The sequence shown here is derived from an EMBL/GenBank/DDBJ whole genome shotgun (WGS) entry which is preliminary data.</text>
</comment>
<gene>
    <name evidence="3" type="ORF">DI564_13275</name>
</gene>
<name>A0A2W5K9Y3_9GAMM</name>
<dbReference type="Pfam" id="PF00498">
    <property type="entry name" value="FHA"/>
    <property type="match status" value="1"/>
</dbReference>
<dbReference type="InterPro" id="IPR008984">
    <property type="entry name" value="SMAD_FHA_dom_sf"/>
</dbReference>
<dbReference type="SMART" id="SM00240">
    <property type="entry name" value="FHA"/>
    <property type="match status" value="1"/>
</dbReference>
<dbReference type="AlphaFoldDB" id="A0A2W5K9Y3"/>
<dbReference type="Proteomes" id="UP000249046">
    <property type="component" value="Unassembled WGS sequence"/>
</dbReference>
<dbReference type="EMBL" id="QFPO01000013">
    <property type="protein sequence ID" value="PZQ12258.1"/>
    <property type="molecule type" value="Genomic_DNA"/>
</dbReference>
<evidence type="ECO:0000313" key="4">
    <source>
        <dbReference type="Proteomes" id="UP000249046"/>
    </source>
</evidence>
<feature type="compositionally biased region" description="Low complexity" evidence="1">
    <location>
        <begin position="258"/>
        <end position="273"/>
    </location>
</feature>
<protein>
    <recommendedName>
        <fullName evidence="2">FHA domain-containing protein</fullName>
    </recommendedName>
</protein>
<organism evidence="3 4">
    <name type="scientific">Rhodanobacter denitrificans</name>
    <dbReference type="NCBI Taxonomy" id="666685"/>
    <lineage>
        <taxon>Bacteria</taxon>
        <taxon>Pseudomonadati</taxon>
        <taxon>Pseudomonadota</taxon>
        <taxon>Gammaproteobacteria</taxon>
        <taxon>Lysobacterales</taxon>
        <taxon>Rhodanobacteraceae</taxon>
        <taxon>Rhodanobacter</taxon>
    </lineage>
</organism>
<dbReference type="InterPro" id="IPR000253">
    <property type="entry name" value="FHA_dom"/>
</dbReference>
<accession>A0A2W5K9Y3</accession>
<feature type="region of interest" description="Disordered" evidence="1">
    <location>
        <begin position="249"/>
        <end position="309"/>
    </location>
</feature>
<evidence type="ECO:0000313" key="3">
    <source>
        <dbReference type="EMBL" id="PZQ12258.1"/>
    </source>
</evidence>
<evidence type="ECO:0000259" key="2">
    <source>
        <dbReference type="PROSITE" id="PS50006"/>
    </source>
</evidence>
<dbReference type="CDD" id="cd00060">
    <property type="entry name" value="FHA"/>
    <property type="match status" value="1"/>
</dbReference>
<evidence type="ECO:0000256" key="1">
    <source>
        <dbReference type="SAM" id="MobiDB-lite"/>
    </source>
</evidence>